<accession>A0ABP9MUS0</accession>
<gene>
    <name evidence="3" type="ORF">GCM10023260_13040</name>
</gene>
<organism evidence="3 4">
    <name type="scientific">Bartonella acomydis</name>
    <dbReference type="NCBI Taxonomy" id="686234"/>
    <lineage>
        <taxon>Bacteria</taxon>
        <taxon>Pseudomonadati</taxon>
        <taxon>Pseudomonadota</taxon>
        <taxon>Alphaproteobacteria</taxon>
        <taxon>Hyphomicrobiales</taxon>
        <taxon>Bartonellaceae</taxon>
        <taxon>Bartonella</taxon>
    </lineage>
</organism>
<feature type="chain" id="PRO_5047360448" description="Autotransporter domain-containing protein" evidence="1">
    <location>
        <begin position="28"/>
        <end position="885"/>
    </location>
</feature>
<dbReference type="InterPro" id="IPR043990">
    <property type="entry name" value="AC_1"/>
</dbReference>
<proteinExistence type="predicted"/>
<dbReference type="Gene3D" id="2.40.128.130">
    <property type="entry name" value="Autotransporter beta-domain"/>
    <property type="match status" value="1"/>
</dbReference>
<dbReference type="InterPro" id="IPR012332">
    <property type="entry name" value="Autotransporter_pectin_lyase_C"/>
</dbReference>
<dbReference type="InterPro" id="IPR036709">
    <property type="entry name" value="Autotransporte_beta_dom_sf"/>
</dbReference>
<evidence type="ECO:0000313" key="4">
    <source>
        <dbReference type="Proteomes" id="UP001501525"/>
    </source>
</evidence>
<dbReference type="Proteomes" id="UP001501525">
    <property type="component" value="Unassembled WGS sequence"/>
</dbReference>
<dbReference type="SUPFAM" id="SSF103515">
    <property type="entry name" value="Autotransporter"/>
    <property type="match status" value="1"/>
</dbReference>
<comment type="caution">
    <text evidence="3">The sequence shown here is derived from an EMBL/GenBank/DDBJ whole genome shotgun (WGS) entry which is preliminary data.</text>
</comment>
<feature type="signal peptide" evidence="1">
    <location>
        <begin position="1"/>
        <end position="27"/>
    </location>
</feature>
<evidence type="ECO:0000259" key="2">
    <source>
        <dbReference type="PROSITE" id="PS51208"/>
    </source>
</evidence>
<dbReference type="NCBIfam" id="TIGR01414">
    <property type="entry name" value="autotrans_barl"/>
    <property type="match status" value="1"/>
</dbReference>
<protein>
    <recommendedName>
        <fullName evidence="2">Autotransporter domain-containing protein</fullName>
    </recommendedName>
</protein>
<dbReference type="PROSITE" id="PS51208">
    <property type="entry name" value="AUTOTRANSPORTER"/>
    <property type="match status" value="1"/>
</dbReference>
<dbReference type="Gene3D" id="2.160.20.20">
    <property type="match status" value="1"/>
</dbReference>
<feature type="domain" description="Autotransporter" evidence="2">
    <location>
        <begin position="608"/>
        <end position="885"/>
    </location>
</feature>
<dbReference type="InterPro" id="IPR011050">
    <property type="entry name" value="Pectin_lyase_fold/virulence"/>
</dbReference>
<dbReference type="Pfam" id="PF18883">
    <property type="entry name" value="AC_1"/>
    <property type="match status" value="1"/>
</dbReference>
<name>A0ABP9MUS0_9HYPH</name>
<dbReference type="SUPFAM" id="SSF51126">
    <property type="entry name" value="Pectin lyase-like"/>
    <property type="match status" value="1"/>
</dbReference>
<sequence length="885" mass="97016">MIKVLKHRVCLYALTTSVFFFVPNVSAGTQDSKLSCSSLFKSYSCDALGKIKSTNFVHPDIADVTVIKGFGKQTIQVGEKKNNVKRDLQLKKVGLIISEVFSPKKTKVIFEYSSITGSGKNTRRGKKVSDHNNDVSQAVFGVEQGGALFVKNSKVDVTGIHGLVMESSEGVFIPGGKSLYGVLDNELLYGSWDWLYSGVVFEDSDITVKGHGARGMYFQGNSSQEDYEKGEALTKLGEIFLKKTFFKVLGGTAVYIDDARRIPYITVSDGSRIFANRLLEVKNNSQVVIEANASFLVGGAHIDKSSYAEIELSNNSKWTVTPGKNNNGKSIQFADSSVSFMRVIDSSIFFQKPKDAHYQTLQIGRLDDDNSLDYAYVASNAHLVVNASLATNGQNKGIKADKLLIYGDVYGKTKVRVVEVSAASAQGRNHRQDKKKENHSVSIVQVYGKAAADSFKLAAGYVALRGTPYRYRLHAYGPDFSHGQAKDENRLAKDKDTQYNGDFWDFRLESEYVQRSPHSVQLKNAQLKKNVSHSRVPRSIGSGADHNDVVTGHNGSVLYPEEGVKAVVPQVPTYLLLPNALFHVGLMDISNQNKQLETLRAAAGGLLENSENLAIFVRGYGGNNRYVTDLSELEYGYGGNLGYHAIEAGGVLKEVESAYHSTSFGIMGTYGKISLQPQDVIESKKSTFDKWSVTAYGSVQSDSGFYLDGLFSYGFLKGDVLTLERGKTATLKGNPLNVSLVGGKRFMTGYGGFVFDPQIQVVYQILQFGKTSDIDGFDIEMGKPDQWIMRVGGRLSRALSASQTGNIISFNGKLHFVHGFREKLFVHFGDKFQVGAFGSSLEAGMGFNAQLSSNFALHGDVTYQHKISKAGFSGAHFAGGLRYRF</sequence>
<reference evidence="4" key="1">
    <citation type="journal article" date="2019" name="Int. J. Syst. Evol. Microbiol.">
        <title>The Global Catalogue of Microorganisms (GCM) 10K type strain sequencing project: providing services to taxonomists for standard genome sequencing and annotation.</title>
        <authorList>
            <consortium name="The Broad Institute Genomics Platform"/>
            <consortium name="The Broad Institute Genome Sequencing Center for Infectious Disease"/>
            <person name="Wu L."/>
            <person name="Ma J."/>
        </authorList>
    </citation>
    <scope>NUCLEOTIDE SEQUENCE [LARGE SCALE GENOMIC DNA]</scope>
    <source>
        <strain evidence="4">JCM 17706</strain>
    </source>
</reference>
<dbReference type="SMART" id="SM00869">
    <property type="entry name" value="Autotransporter"/>
    <property type="match status" value="1"/>
</dbReference>
<evidence type="ECO:0000256" key="1">
    <source>
        <dbReference type="SAM" id="SignalP"/>
    </source>
</evidence>
<dbReference type="Pfam" id="PF03797">
    <property type="entry name" value="Autotransporter"/>
    <property type="match status" value="1"/>
</dbReference>
<keyword evidence="4" id="KW-1185">Reference proteome</keyword>
<dbReference type="EMBL" id="BAABIY010000044">
    <property type="protein sequence ID" value="GAA5100859.1"/>
    <property type="molecule type" value="Genomic_DNA"/>
</dbReference>
<dbReference type="InterPro" id="IPR005546">
    <property type="entry name" value="Autotransporte_beta"/>
</dbReference>
<dbReference type="InterPro" id="IPR006315">
    <property type="entry name" value="OM_autotransptr_brl_dom"/>
</dbReference>
<keyword evidence="1" id="KW-0732">Signal</keyword>
<evidence type="ECO:0000313" key="3">
    <source>
        <dbReference type="EMBL" id="GAA5100859.1"/>
    </source>
</evidence>
<dbReference type="RefSeq" id="WP_345097202.1">
    <property type="nucleotide sequence ID" value="NZ_BAABIY010000044.1"/>
</dbReference>